<evidence type="ECO:0000313" key="3">
    <source>
        <dbReference type="Proteomes" id="UP000663090"/>
    </source>
</evidence>
<organism evidence="2 3">
    <name type="scientific">Myxococcus landrumensis</name>
    <dbReference type="NCBI Taxonomy" id="2813577"/>
    <lineage>
        <taxon>Bacteria</taxon>
        <taxon>Pseudomonadati</taxon>
        <taxon>Myxococcota</taxon>
        <taxon>Myxococcia</taxon>
        <taxon>Myxococcales</taxon>
        <taxon>Cystobacterineae</taxon>
        <taxon>Myxococcaceae</taxon>
        <taxon>Myxococcus</taxon>
    </lineage>
</organism>
<dbReference type="Proteomes" id="UP000663090">
    <property type="component" value="Chromosome"/>
</dbReference>
<evidence type="ECO:0000313" key="2">
    <source>
        <dbReference type="EMBL" id="QSQ15330.1"/>
    </source>
</evidence>
<sequence length="58" mass="6516">MEDHYWALLDTDCAWLELAHVRFIEEGQDPGDSLTPSVRASQRPPDVNGYSEGLVEQA</sequence>
<dbReference type="RefSeq" id="WP_206717045.1">
    <property type="nucleotide sequence ID" value="NZ_CP071091.1"/>
</dbReference>
<feature type="region of interest" description="Disordered" evidence="1">
    <location>
        <begin position="26"/>
        <end position="58"/>
    </location>
</feature>
<proteinExistence type="predicted"/>
<reference evidence="2 3" key="1">
    <citation type="submission" date="2021-02" db="EMBL/GenBank/DDBJ databases">
        <title>De Novo genome assembly of isolated myxobacteria.</title>
        <authorList>
            <person name="Stevens D.C."/>
        </authorList>
    </citation>
    <scope>NUCLEOTIDE SEQUENCE [LARGE SCALE GENOMIC DNA]</scope>
    <source>
        <strain evidence="2 3">SCHIC003</strain>
    </source>
</reference>
<name>A0ABX7N974_9BACT</name>
<evidence type="ECO:0000256" key="1">
    <source>
        <dbReference type="SAM" id="MobiDB-lite"/>
    </source>
</evidence>
<keyword evidence="3" id="KW-1185">Reference proteome</keyword>
<accession>A0ABX7N974</accession>
<dbReference type="EMBL" id="CP071091">
    <property type="protein sequence ID" value="QSQ15330.1"/>
    <property type="molecule type" value="Genomic_DNA"/>
</dbReference>
<gene>
    <name evidence="2" type="ORF">JY572_04390</name>
</gene>
<protein>
    <submittedName>
        <fullName evidence="2">Uncharacterized protein</fullName>
    </submittedName>
</protein>